<organism evidence="1 2">
    <name type="scientific">Naegleria lovaniensis</name>
    <name type="common">Amoeba</name>
    <dbReference type="NCBI Taxonomy" id="51637"/>
    <lineage>
        <taxon>Eukaryota</taxon>
        <taxon>Discoba</taxon>
        <taxon>Heterolobosea</taxon>
        <taxon>Tetramitia</taxon>
        <taxon>Eutetramitia</taxon>
        <taxon>Vahlkampfiidae</taxon>
        <taxon>Naegleria</taxon>
    </lineage>
</organism>
<evidence type="ECO:0000313" key="1">
    <source>
        <dbReference type="EMBL" id="KAG2374919.1"/>
    </source>
</evidence>
<dbReference type="Proteomes" id="UP000816034">
    <property type="component" value="Unassembled WGS sequence"/>
</dbReference>
<dbReference type="SUPFAM" id="SSF48452">
    <property type="entry name" value="TPR-like"/>
    <property type="match status" value="1"/>
</dbReference>
<dbReference type="InterPro" id="IPR011990">
    <property type="entry name" value="TPR-like_helical_dom_sf"/>
</dbReference>
<name>A0AA88GGL4_NAELO</name>
<reference evidence="1 2" key="1">
    <citation type="journal article" date="2018" name="BMC Genomics">
        <title>The genome of Naegleria lovaniensis, the basis for a comparative approach to unravel pathogenicity factors of the human pathogenic amoeba N. fowleri.</title>
        <authorList>
            <person name="Liechti N."/>
            <person name="Schurch N."/>
            <person name="Bruggmann R."/>
            <person name="Wittwer M."/>
        </authorList>
    </citation>
    <scope>NUCLEOTIDE SEQUENCE [LARGE SCALE GENOMIC DNA]</scope>
    <source>
        <strain evidence="1 2">ATCC 30569</strain>
    </source>
</reference>
<keyword evidence="2" id="KW-1185">Reference proteome</keyword>
<proteinExistence type="predicted"/>
<sequence>MKSLLRSKPSASLGSFRLTTVLNSKSSSLKIIFPNEKWDMTSHEHQMDKSYSSSLRKFIGNKNEGVLSIIKKNISFHNFHINLLVNQQTHDSPTTVPFENLIDQVKTIIPQNARELNYEQSKEKQDYIYSIIQQIQSIIKEKRILASEIEWNNKLKDMHLAHWESEFHGLKLENAIDVLLAVYYYHQFGGNLKNRSLYNNIFSSIDHAIQENSDCPLLYHLKGIFFQKYARDISLPTFKQDEATQKCKEGIECFETALNIYEKKGINNKDLPHNENDLLHYYAIHSDVAILNLWLSNMYKSLAYVKPNISQELGDISEMEKEFHKMMQQQMSQQAIQEYVESKLKIANNSDPVVVDDMEKAFFTTGEKALQHFRKSFEYVKEPKAVFAYAGALFLMERPEEAADGYAMLLENGKKLYNQLKEEALQKEAICNYSLCLFHLERFEKAIEVLQDAVSHQFPNEAPLQVLLLHLKVQQYPKQMQENFPQVIEQMRQNFYALEQLERETMRGDLRKPSYDPKHLQFFKQICTIYLSNNK</sequence>
<evidence type="ECO:0008006" key="3">
    <source>
        <dbReference type="Google" id="ProtNLM"/>
    </source>
</evidence>
<dbReference type="Gene3D" id="1.25.40.10">
    <property type="entry name" value="Tetratricopeptide repeat domain"/>
    <property type="match status" value="1"/>
</dbReference>
<comment type="caution">
    <text evidence="1">The sequence shown here is derived from an EMBL/GenBank/DDBJ whole genome shotgun (WGS) entry which is preliminary data.</text>
</comment>
<dbReference type="EMBL" id="PYSW02000041">
    <property type="protein sequence ID" value="KAG2374919.1"/>
    <property type="molecule type" value="Genomic_DNA"/>
</dbReference>
<evidence type="ECO:0000313" key="2">
    <source>
        <dbReference type="Proteomes" id="UP000816034"/>
    </source>
</evidence>
<dbReference type="RefSeq" id="XP_044544093.1">
    <property type="nucleotide sequence ID" value="XM_044685821.1"/>
</dbReference>
<gene>
    <name evidence="1" type="ORF">C9374_010293</name>
</gene>
<accession>A0AA88GGL4</accession>
<dbReference type="AlphaFoldDB" id="A0AA88GGL4"/>
<protein>
    <recommendedName>
        <fullName evidence="3">Tetratricopeptide repeat protein</fullName>
    </recommendedName>
</protein>
<dbReference type="GeneID" id="68102747"/>